<keyword evidence="3" id="KW-1185">Reference proteome</keyword>
<dbReference type="InterPro" id="IPR051681">
    <property type="entry name" value="Ser/Thr_Kinases-Pseudokinases"/>
</dbReference>
<dbReference type="EMBL" id="OZ019906">
    <property type="protein sequence ID" value="CAK9203768.1"/>
    <property type="molecule type" value="Genomic_DNA"/>
</dbReference>
<reference evidence="2" key="1">
    <citation type="submission" date="2024-02" db="EMBL/GenBank/DDBJ databases">
        <authorList>
            <consortium name="ELIXIR-Norway"/>
            <consortium name="Elixir Norway"/>
        </authorList>
    </citation>
    <scope>NUCLEOTIDE SEQUENCE</scope>
</reference>
<dbReference type="InterPro" id="IPR011009">
    <property type="entry name" value="Kinase-like_dom_sf"/>
</dbReference>
<dbReference type="PANTHER" id="PTHR44329">
    <property type="entry name" value="SERINE/THREONINE-PROTEIN KINASE TNNI3K-RELATED"/>
    <property type="match status" value="1"/>
</dbReference>
<accession>A0ABP0TSA4</accession>
<evidence type="ECO:0000259" key="1">
    <source>
        <dbReference type="PROSITE" id="PS50011"/>
    </source>
</evidence>
<gene>
    <name evidence="2" type="ORF">CSSPTR1EN2_LOCUS7051</name>
</gene>
<dbReference type="SUPFAM" id="SSF56112">
    <property type="entry name" value="Protein kinase-like (PK-like)"/>
    <property type="match status" value="1"/>
</dbReference>
<evidence type="ECO:0000313" key="2">
    <source>
        <dbReference type="EMBL" id="CAK9203768.1"/>
    </source>
</evidence>
<dbReference type="InterPro" id="IPR000719">
    <property type="entry name" value="Prot_kinase_dom"/>
</dbReference>
<proteinExistence type="predicted"/>
<dbReference type="PROSITE" id="PS50011">
    <property type="entry name" value="PROTEIN_KINASE_DOM"/>
    <property type="match status" value="1"/>
</dbReference>
<evidence type="ECO:0000313" key="3">
    <source>
        <dbReference type="Proteomes" id="UP001497512"/>
    </source>
</evidence>
<feature type="domain" description="Protein kinase" evidence="1">
    <location>
        <begin position="1"/>
        <end position="197"/>
    </location>
</feature>
<dbReference type="InterPro" id="IPR008271">
    <property type="entry name" value="Ser/Thr_kinase_AS"/>
</dbReference>
<name>A0ABP0TSA4_9BRYO</name>
<sequence length="197" mass="22409">MERMARDLRTLINSRMPFDYINIITMTLHIAQGMEDLHRCGLIHADLKASNILVTSVIMDFREEEVDGWQETSESLYFYVKIGDFESTNGVAGTLFWRAPEVLQALRNDVKPILSPAADGMDTYDIKAVEGDGTIWYYPGEITFSKVWSAFDDAWYLVQETWINHVGRGAGKYPPKTVRKICARYAANENGQGDMLQ</sequence>
<protein>
    <recommendedName>
        <fullName evidence="1">Protein kinase domain-containing protein</fullName>
    </recommendedName>
</protein>
<dbReference type="PANTHER" id="PTHR44329:SF260">
    <property type="entry name" value="PROTEIN KINASE DOMAIN-CONTAINING PROTEIN"/>
    <property type="match status" value="1"/>
</dbReference>
<organism evidence="2 3">
    <name type="scientific">Sphagnum troendelagicum</name>
    <dbReference type="NCBI Taxonomy" id="128251"/>
    <lineage>
        <taxon>Eukaryota</taxon>
        <taxon>Viridiplantae</taxon>
        <taxon>Streptophyta</taxon>
        <taxon>Embryophyta</taxon>
        <taxon>Bryophyta</taxon>
        <taxon>Sphagnophytina</taxon>
        <taxon>Sphagnopsida</taxon>
        <taxon>Sphagnales</taxon>
        <taxon>Sphagnaceae</taxon>
        <taxon>Sphagnum</taxon>
    </lineage>
</organism>
<dbReference type="Proteomes" id="UP001497512">
    <property type="component" value="Chromosome 14"/>
</dbReference>
<dbReference type="PROSITE" id="PS00108">
    <property type="entry name" value="PROTEIN_KINASE_ST"/>
    <property type="match status" value="1"/>
</dbReference>
<dbReference type="Pfam" id="PF00069">
    <property type="entry name" value="Pkinase"/>
    <property type="match status" value="1"/>
</dbReference>
<dbReference type="Gene3D" id="1.10.510.10">
    <property type="entry name" value="Transferase(Phosphotransferase) domain 1"/>
    <property type="match status" value="1"/>
</dbReference>